<keyword evidence="2" id="KW-0812">Transmembrane</keyword>
<gene>
    <name evidence="4" type="ORF">BCR44DRAFT_315985</name>
</gene>
<dbReference type="AlphaFoldDB" id="A0A1Y2HXR4"/>
<evidence type="ECO:0000256" key="1">
    <source>
        <dbReference type="SAM" id="MobiDB-lite"/>
    </source>
</evidence>
<accession>A0A1Y2HXR4</accession>
<evidence type="ECO:0000256" key="3">
    <source>
        <dbReference type="SAM" id="SignalP"/>
    </source>
</evidence>
<feature type="chain" id="PRO_5012779300" evidence="3">
    <location>
        <begin position="18"/>
        <end position="608"/>
    </location>
</feature>
<evidence type="ECO:0000256" key="2">
    <source>
        <dbReference type="SAM" id="Phobius"/>
    </source>
</evidence>
<protein>
    <submittedName>
        <fullName evidence="4">Uncharacterized protein</fullName>
    </submittedName>
</protein>
<comment type="caution">
    <text evidence="4">The sequence shown here is derived from an EMBL/GenBank/DDBJ whole genome shotgun (WGS) entry which is preliminary data.</text>
</comment>
<reference evidence="4 5" key="1">
    <citation type="submission" date="2016-07" db="EMBL/GenBank/DDBJ databases">
        <title>Pervasive Adenine N6-methylation of Active Genes in Fungi.</title>
        <authorList>
            <consortium name="DOE Joint Genome Institute"/>
            <person name="Mondo S.J."/>
            <person name="Dannebaum R.O."/>
            <person name="Kuo R.C."/>
            <person name="Labutti K."/>
            <person name="Haridas S."/>
            <person name="Kuo A."/>
            <person name="Salamov A."/>
            <person name="Ahrendt S.R."/>
            <person name="Lipzen A."/>
            <person name="Sullivan W."/>
            <person name="Andreopoulos W.B."/>
            <person name="Clum A."/>
            <person name="Lindquist E."/>
            <person name="Daum C."/>
            <person name="Ramamoorthy G.K."/>
            <person name="Gryganskyi A."/>
            <person name="Culley D."/>
            <person name="Magnuson J.K."/>
            <person name="James T.Y."/>
            <person name="O'Malley M.A."/>
            <person name="Stajich J.E."/>
            <person name="Spatafora J.W."/>
            <person name="Visel A."/>
            <person name="Grigoriev I.V."/>
        </authorList>
    </citation>
    <scope>NUCLEOTIDE SEQUENCE [LARGE SCALE GENOMIC DNA]</scope>
    <source>
        <strain evidence="4 5">PL171</strain>
    </source>
</reference>
<name>A0A1Y2HXR4_9FUNG</name>
<evidence type="ECO:0000313" key="5">
    <source>
        <dbReference type="Proteomes" id="UP000193411"/>
    </source>
</evidence>
<organism evidence="4 5">
    <name type="scientific">Catenaria anguillulae PL171</name>
    <dbReference type="NCBI Taxonomy" id="765915"/>
    <lineage>
        <taxon>Eukaryota</taxon>
        <taxon>Fungi</taxon>
        <taxon>Fungi incertae sedis</taxon>
        <taxon>Blastocladiomycota</taxon>
        <taxon>Blastocladiomycetes</taxon>
        <taxon>Blastocladiales</taxon>
        <taxon>Catenariaceae</taxon>
        <taxon>Catenaria</taxon>
    </lineage>
</organism>
<feature type="transmembrane region" description="Helical" evidence="2">
    <location>
        <begin position="524"/>
        <end position="544"/>
    </location>
</feature>
<feature type="signal peptide" evidence="3">
    <location>
        <begin position="1"/>
        <end position="17"/>
    </location>
</feature>
<feature type="region of interest" description="Disordered" evidence="1">
    <location>
        <begin position="179"/>
        <end position="198"/>
    </location>
</feature>
<keyword evidence="3" id="KW-0732">Signal</keyword>
<keyword evidence="5" id="KW-1185">Reference proteome</keyword>
<sequence length="608" mass="66183">MCFILSSLPGLSPVILAAPCAAVCAESAKTRVLKCWSTRLWIFRWPVEPKSLSRSSNRLNGSRRAWKRVQRLHPLPSNSSLLWLLLGSLIHDTIKAAFALYQREALIRVSFLLAAQESPFLRVTEKQSQYGGTLPNGISNVAVSLAFLLQPLPTLQRRGMWGGKSTMRVGMRSRKASTFSVPGGLRLQPPAASGSTPRERLFLTPKSAADSSRFLAAGSGDDEMAASPKFSRSRFQSLHATPVASTSLFRTIATGAGTSNAKSDALLATSSLAFPPLPKTLDREVAPSTHMPLPRPSVSDPVPVTVTQFSDLLAQIPTNIIDPASLDPSDVPIEPAKARISKKLRNIANSIYLFVLSQLALVSYQFPTAEQELAYHAFYLRNLLGRIRVTLALSVISSGLSFSLLAVIRTSMSGFSTSTASWWLNQWIAGSDGRDTLVSVGVLLVVLAVPQLPWTRTLPSSRRRWIELVAVLYAIAIMSLAKTSDIVVHQARSATADRAGIQITNHRVVHSLFTLTTLRLRPKVHLSILAGAFIAAVIELGVFWNSPVLGERARVHSIVAIGTIMGSVTLCLLFEISSRKYFWLKEVVGQGNGTLDTSHRAPIDVENE</sequence>
<feature type="transmembrane region" description="Helical" evidence="2">
    <location>
        <begin position="387"/>
        <end position="408"/>
    </location>
</feature>
<dbReference type="EMBL" id="MCFL01000005">
    <property type="protein sequence ID" value="ORZ39350.1"/>
    <property type="molecule type" value="Genomic_DNA"/>
</dbReference>
<keyword evidence="2" id="KW-1133">Transmembrane helix</keyword>
<evidence type="ECO:0000313" key="4">
    <source>
        <dbReference type="EMBL" id="ORZ39350.1"/>
    </source>
</evidence>
<proteinExistence type="predicted"/>
<feature type="transmembrane region" description="Helical" evidence="2">
    <location>
        <begin position="465"/>
        <end position="483"/>
    </location>
</feature>
<keyword evidence="2" id="KW-0472">Membrane</keyword>
<feature type="transmembrane region" description="Helical" evidence="2">
    <location>
        <begin position="556"/>
        <end position="576"/>
    </location>
</feature>
<dbReference type="Proteomes" id="UP000193411">
    <property type="component" value="Unassembled WGS sequence"/>
</dbReference>